<dbReference type="GO" id="GO:0005794">
    <property type="term" value="C:Golgi apparatus"/>
    <property type="evidence" value="ECO:0007669"/>
    <property type="project" value="TreeGrafter"/>
</dbReference>
<dbReference type="Pfam" id="PF01027">
    <property type="entry name" value="Bax1-I"/>
    <property type="match status" value="1"/>
</dbReference>
<evidence type="ECO:0000256" key="1">
    <source>
        <dbReference type="ARBA" id="ARBA00004141"/>
    </source>
</evidence>
<dbReference type="InterPro" id="IPR006214">
    <property type="entry name" value="Bax_inhibitor_1-related"/>
</dbReference>
<dbReference type="CDD" id="cd10428">
    <property type="entry name" value="LFG_like"/>
    <property type="match status" value="1"/>
</dbReference>
<evidence type="ECO:0000313" key="6">
    <source>
        <dbReference type="Ensembl" id="ENSMALP00000020380.1"/>
    </source>
</evidence>
<reference evidence="6" key="1">
    <citation type="submission" date="2025-08" db="UniProtKB">
        <authorList>
            <consortium name="Ensembl"/>
        </authorList>
    </citation>
    <scope>IDENTIFICATION</scope>
</reference>
<dbReference type="Ensembl" id="ENSMALT00000020779.1">
    <property type="protein sequence ID" value="ENSMALP00000020380.1"/>
    <property type="gene ID" value="ENSMALG00000014236.1"/>
</dbReference>
<evidence type="ECO:0000256" key="3">
    <source>
        <dbReference type="ARBA" id="ARBA00022989"/>
    </source>
</evidence>
<keyword evidence="4 5" id="KW-0472">Membrane</keyword>
<accession>A0A3Q3JUT2</accession>
<dbReference type="GO" id="GO:0005783">
    <property type="term" value="C:endoplasmic reticulum"/>
    <property type="evidence" value="ECO:0007669"/>
    <property type="project" value="TreeGrafter"/>
</dbReference>
<reference evidence="6" key="2">
    <citation type="submission" date="2025-09" db="UniProtKB">
        <authorList>
            <consortium name="Ensembl"/>
        </authorList>
    </citation>
    <scope>IDENTIFICATION</scope>
</reference>
<feature type="transmembrane region" description="Helical" evidence="5">
    <location>
        <begin position="53"/>
        <end position="73"/>
    </location>
</feature>
<dbReference type="PANTHER" id="PTHR23291">
    <property type="entry name" value="BAX INHIBITOR-RELATED"/>
    <property type="match status" value="1"/>
</dbReference>
<keyword evidence="7" id="KW-1185">Reference proteome</keyword>
<proteinExistence type="inferred from homology"/>
<keyword evidence="3 5" id="KW-1133">Transmembrane helix</keyword>
<feature type="transmembrane region" description="Helical" evidence="5">
    <location>
        <begin position="85"/>
        <end position="105"/>
    </location>
</feature>
<feature type="transmembrane region" description="Helical" evidence="5">
    <location>
        <begin position="117"/>
        <end position="137"/>
    </location>
</feature>
<dbReference type="Proteomes" id="UP000261600">
    <property type="component" value="Unplaced"/>
</dbReference>
<feature type="transmembrane region" description="Helical" evidence="5">
    <location>
        <begin position="232"/>
        <end position="251"/>
    </location>
</feature>
<comment type="subcellular location">
    <subcellularLocation>
        <location evidence="1">Membrane</location>
        <topology evidence="1">Multi-pass membrane protein</topology>
    </subcellularLocation>
</comment>
<evidence type="ECO:0000256" key="5">
    <source>
        <dbReference type="RuleBase" id="RU004379"/>
    </source>
</evidence>
<dbReference type="GO" id="GO:0016020">
    <property type="term" value="C:membrane"/>
    <property type="evidence" value="ECO:0007669"/>
    <property type="project" value="UniProtKB-SubCell"/>
</dbReference>
<dbReference type="PANTHER" id="PTHR23291:SF94">
    <property type="entry name" value="PROTEIN LIFEGUARD 1 ISOFORM X2"/>
    <property type="match status" value="1"/>
</dbReference>
<evidence type="ECO:0000256" key="4">
    <source>
        <dbReference type="ARBA" id="ARBA00023136"/>
    </source>
</evidence>
<feature type="transmembrane region" description="Helical" evidence="5">
    <location>
        <begin position="168"/>
        <end position="192"/>
    </location>
</feature>
<dbReference type="AlphaFoldDB" id="A0A3Q3JUT2"/>
<sequence>MDPPPKSETIPQPGSGYESLAGIGEQDATDTTSIKTTCPFDDKAVRRGFIRKVFCILTLQLLFTFSVVCVFTFSSVVKKAVQENLWAYISSVIIFMVVAITLSFLKSFSRRHPWNIVGLAVVTVSLSYMVGTVASFYDTRSVIITMGATLAITVTVIAFSAQTRFDFTICYGLLLILAVDLIMFGFFSIFYYHYITDICYGCLGALLYSLFLIIDCQLMMGMMSNRVDPEEYINAALLIYLDVVLIFLYLLGRMTGSSHPA</sequence>
<evidence type="ECO:0000313" key="7">
    <source>
        <dbReference type="Proteomes" id="UP000261600"/>
    </source>
</evidence>
<evidence type="ECO:0000256" key="2">
    <source>
        <dbReference type="ARBA" id="ARBA00022692"/>
    </source>
</evidence>
<feature type="transmembrane region" description="Helical" evidence="5">
    <location>
        <begin position="198"/>
        <end position="220"/>
    </location>
</feature>
<protein>
    <submittedName>
        <fullName evidence="6">Uncharacterized protein</fullName>
    </submittedName>
</protein>
<feature type="transmembrane region" description="Helical" evidence="5">
    <location>
        <begin position="143"/>
        <end position="161"/>
    </location>
</feature>
<dbReference type="GO" id="GO:2001234">
    <property type="term" value="P:negative regulation of apoptotic signaling pathway"/>
    <property type="evidence" value="ECO:0007669"/>
    <property type="project" value="TreeGrafter"/>
</dbReference>
<keyword evidence="2 5" id="KW-0812">Transmembrane</keyword>
<organism evidence="6 7">
    <name type="scientific">Monopterus albus</name>
    <name type="common">Swamp eel</name>
    <dbReference type="NCBI Taxonomy" id="43700"/>
    <lineage>
        <taxon>Eukaryota</taxon>
        <taxon>Metazoa</taxon>
        <taxon>Chordata</taxon>
        <taxon>Craniata</taxon>
        <taxon>Vertebrata</taxon>
        <taxon>Euteleostomi</taxon>
        <taxon>Actinopterygii</taxon>
        <taxon>Neopterygii</taxon>
        <taxon>Teleostei</taxon>
        <taxon>Neoteleostei</taxon>
        <taxon>Acanthomorphata</taxon>
        <taxon>Anabantaria</taxon>
        <taxon>Synbranchiformes</taxon>
        <taxon>Synbranchidae</taxon>
        <taxon>Monopterus</taxon>
    </lineage>
</organism>
<name>A0A3Q3JUT2_MONAL</name>
<comment type="similarity">
    <text evidence="5">Belongs to the BI1 family.</text>
</comment>